<name>A0A8H5HIP6_9AGAR</name>
<dbReference type="AlphaFoldDB" id="A0A8H5HIP6"/>
<organism evidence="3 4">
    <name type="scientific">Tricholomella constricta</name>
    <dbReference type="NCBI Taxonomy" id="117010"/>
    <lineage>
        <taxon>Eukaryota</taxon>
        <taxon>Fungi</taxon>
        <taxon>Dikarya</taxon>
        <taxon>Basidiomycota</taxon>
        <taxon>Agaricomycotina</taxon>
        <taxon>Agaricomycetes</taxon>
        <taxon>Agaricomycetidae</taxon>
        <taxon>Agaricales</taxon>
        <taxon>Tricholomatineae</taxon>
        <taxon>Lyophyllaceae</taxon>
        <taxon>Tricholomella</taxon>
    </lineage>
</organism>
<dbReference type="OrthoDB" id="3325899at2759"/>
<dbReference type="Proteomes" id="UP000565441">
    <property type="component" value="Unassembled WGS sequence"/>
</dbReference>
<evidence type="ECO:0000256" key="1">
    <source>
        <dbReference type="SAM" id="MobiDB-lite"/>
    </source>
</evidence>
<evidence type="ECO:0000256" key="2">
    <source>
        <dbReference type="SAM" id="SignalP"/>
    </source>
</evidence>
<protein>
    <submittedName>
        <fullName evidence="3">Uncharacterized protein</fullName>
    </submittedName>
</protein>
<proteinExistence type="predicted"/>
<feature type="region of interest" description="Disordered" evidence="1">
    <location>
        <begin position="155"/>
        <end position="176"/>
    </location>
</feature>
<evidence type="ECO:0000313" key="4">
    <source>
        <dbReference type="Proteomes" id="UP000565441"/>
    </source>
</evidence>
<reference evidence="3 4" key="1">
    <citation type="journal article" date="2020" name="ISME J.">
        <title>Uncovering the hidden diversity of litter-decomposition mechanisms in mushroom-forming fungi.</title>
        <authorList>
            <person name="Floudas D."/>
            <person name="Bentzer J."/>
            <person name="Ahren D."/>
            <person name="Johansson T."/>
            <person name="Persson P."/>
            <person name="Tunlid A."/>
        </authorList>
    </citation>
    <scope>NUCLEOTIDE SEQUENCE [LARGE SCALE GENOMIC DNA]</scope>
    <source>
        <strain evidence="3 4">CBS 661.87</strain>
    </source>
</reference>
<comment type="caution">
    <text evidence="3">The sequence shown here is derived from an EMBL/GenBank/DDBJ whole genome shotgun (WGS) entry which is preliminary data.</text>
</comment>
<feature type="signal peptide" evidence="2">
    <location>
        <begin position="1"/>
        <end position="20"/>
    </location>
</feature>
<evidence type="ECO:0000313" key="3">
    <source>
        <dbReference type="EMBL" id="KAF5383846.1"/>
    </source>
</evidence>
<gene>
    <name evidence="3" type="ORF">D9615_003651</name>
</gene>
<feature type="chain" id="PRO_5034064347" evidence="2">
    <location>
        <begin position="21"/>
        <end position="192"/>
    </location>
</feature>
<dbReference type="EMBL" id="JAACJP010000006">
    <property type="protein sequence ID" value="KAF5383846.1"/>
    <property type="molecule type" value="Genomic_DNA"/>
</dbReference>
<sequence>MRFSLLFFVVLATGMSTVHSFRVSMVLLETLWRTGNAGKPVAGKAEGLIRHFGKLDTAGKFTPSANGLSTNLNPKQLPGAEKAKIYFNDSENFERAGFKVIKDGKGGSGHVTIALTQAETPTALLERLNKVDGWTGPKSLADALKVYEAENVPKKGSAAVAEKGKGKRSMPPSGRETMMKAMAEKRSEYAMV</sequence>
<keyword evidence="2" id="KW-0732">Signal</keyword>
<accession>A0A8H5HIP6</accession>
<keyword evidence="4" id="KW-1185">Reference proteome</keyword>